<dbReference type="PANTHER" id="PTHR24321:SF8">
    <property type="entry name" value="ESTRADIOL 17-BETA-DEHYDROGENASE 8-RELATED"/>
    <property type="match status" value="1"/>
</dbReference>
<evidence type="ECO:0000313" key="3">
    <source>
        <dbReference type="EMBL" id="NMD85674.1"/>
    </source>
</evidence>
<proteinExistence type="inferred from homology"/>
<dbReference type="FunFam" id="3.40.50.720:FF:000084">
    <property type="entry name" value="Short-chain dehydrogenase reductase"/>
    <property type="match status" value="1"/>
</dbReference>
<protein>
    <submittedName>
        <fullName evidence="4">Cyclopentanol dehydrogenase</fullName>
    </submittedName>
    <submittedName>
        <fullName evidence="3">Glucose 1-dehydrogenase</fullName>
        <ecNumber evidence="3">1.1.1.47</ecNumber>
    </submittedName>
</protein>
<dbReference type="EC" id="1.1.1.47" evidence="3"/>
<dbReference type="PRINTS" id="PR00080">
    <property type="entry name" value="SDRFAMILY"/>
</dbReference>
<dbReference type="Proteomes" id="UP000576225">
    <property type="component" value="Unassembled WGS sequence"/>
</dbReference>
<dbReference type="GeneID" id="78294329"/>
<dbReference type="InterPro" id="IPR002347">
    <property type="entry name" value="SDR_fam"/>
</dbReference>
<comment type="caution">
    <text evidence="4">The sequence shown here is derived from an EMBL/GenBank/DDBJ whole genome shotgun (WGS) entry which is preliminary data.</text>
</comment>
<dbReference type="Gene3D" id="3.40.50.720">
    <property type="entry name" value="NAD(P)-binding Rossmann-like Domain"/>
    <property type="match status" value="1"/>
</dbReference>
<dbReference type="PRINTS" id="PR00081">
    <property type="entry name" value="GDHRDH"/>
</dbReference>
<dbReference type="CDD" id="cd05233">
    <property type="entry name" value="SDR_c"/>
    <property type="match status" value="1"/>
</dbReference>
<organism evidence="4 5">
    <name type="scientific">Victivallis vadensis</name>
    <dbReference type="NCBI Taxonomy" id="172901"/>
    <lineage>
        <taxon>Bacteria</taxon>
        <taxon>Pseudomonadati</taxon>
        <taxon>Lentisphaerota</taxon>
        <taxon>Lentisphaeria</taxon>
        <taxon>Victivallales</taxon>
        <taxon>Victivallaceae</taxon>
        <taxon>Victivallis</taxon>
    </lineage>
</organism>
<dbReference type="GO" id="GO:0047936">
    <property type="term" value="F:glucose 1-dehydrogenase [NAD(P)+] activity"/>
    <property type="evidence" value="ECO:0007669"/>
    <property type="project" value="UniProtKB-EC"/>
</dbReference>
<comment type="similarity">
    <text evidence="1">Belongs to the short-chain dehydrogenases/reductases (SDR) family.</text>
</comment>
<reference evidence="4 5" key="1">
    <citation type="submission" date="2018-04" db="EMBL/GenBank/DDBJ databases">
        <title>Genomic Encyclopedia of Type Strains, Phase IV (KMG-IV): sequencing the most valuable type-strain genomes for metagenomic binning, comparative biology and taxonomic classification.</title>
        <authorList>
            <person name="Goeker M."/>
        </authorList>
    </citation>
    <scope>NUCLEOTIDE SEQUENCE [LARGE SCALE GENOMIC DNA]</scope>
    <source>
        <strain evidence="4 5">DSM 14823</strain>
    </source>
</reference>
<evidence type="ECO:0000256" key="2">
    <source>
        <dbReference type="ARBA" id="ARBA00023002"/>
    </source>
</evidence>
<accession>A0A2U1B7N9</accession>
<dbReference type="EMBL" id="QEKH01000005">
    <property type="protein sequence ID" value="PVY44680.1"/>
    <property type="molecule type" value="Genomic_DNA"/>
</dbReference>
<dbReference type="EMBL" id="JABAEW010000004">
    <property type="protein sequence ID" value="NMD85674.1"/>
    <property type="molecule type" value="Genomic_DNA"/>
</dbReference>
<dbReference type="NCBIfam" id="NF005559">
    <property type="entry name" value="PRK07231.1"/>
    <property type="match status" value="1"/>
</dbReference>
<evidence type="ECO:0000256" key="1">
    <source>
        <dbReference type="ARBA" id="ARBA00006484"/>
    </source>
</evidence>
<dbReference type="SUPFAM" id="SSF51735">
    <property type="entry name" value="NAD(P)-binding Rossmann-fold domains"/>
    <property type="match status" value="1"/>
</dbReference>
<dbReference type="PANTHER" id="PTHR24321">
    <property type="entry name" value="DEHYDROGENASES, SHORT CHAIN"/>
    <property type="match status" value="1"/>
</dbReference>
<evidence type="ECO:0000313" key="4">
    <source>
        <dbReference type="EMBL" id="PVY44680.1"/>
    </source>
</evidence>
<name>A0A2U1B7N9_9BACT</name>
<dbReference type="Proteomes" id="UP000245959">
    <property type="component" value="Unassembled WGS sequence"/>
</dbReference>
<dbReference type="Pfam" id="PF13561">
    <property type="entry name" value="adh_short_C2"/>
    <property type="match status" value="1"/>
</dbReference>
<evidence type="ECO:0000313" key="5">
    <source>
        <dbReference type="Proteomes" id="UP000245959"/>
    </source>
</evidence>
<dbReference type="AlphaFoldDB" id="A0A2U1B7N9"/>
<dbReference type="InterPro" id="IPR036291">
    <property type="entry name" value="NAD(P)-bd_dom_sf"/>
</dbReference>
<keyword evidence="5" id="KW-1185">Reference proteome</keyword>
<reference evidence="3 6" key="2">
    <citation type="submission" date="2020-04" db="EMBL/GenBank/DDBJ databases">
        <authorList>
            <person name="Hitch T.C.A."/>
            <person name="Wylensek D."/>
            <person name="Clavel T."/>
        </authorList>
    </citation>
    <scope>NUCLEOTIDE SEQUENCE [LARGE SCALE GENOMIC DNA]</scope>
    <source>
        <strain evidence="3 6">COR2-253-APC-1A</strain>
    </source>
</reference>
<sequence length="254" mass="26455">MKLENQSAIVTGGAKGIGRAVCELFAAEGARVAILDLDAEQGEAAAAGLRSGGHDAAFFRCDVGDAAQARQALDAAAARFGAPDILVNDAAWQLNKPLLETTDEEFDRVLSVNLSGTFRMTRDAAKLMIAAGKRGVIVNFSSTFAVVGSPGYIAYHASKGGVASFTRAAAIALMPHGIRVNAVAPGTTETPGLYDGARDTGDVEKGLRSFLALQPLKRFGRPEEIARVVLFLACGDSAFVYGSNLMADGGYTIV</sequence>
<evidence type="ECO:0000313" key="6">
    <source>
        <dbReference type="Proteomes" id="UP000576225"/>
    </source>
</evidence>
<dbReference type="RefSeq" id="WP_116883006.1">
    <property type="nucleotide sequence ID" value="NZ_CAJKCJ010000137.1"/>
</dbReference>
<keyword evidence="2 3" id="KW-0560">Oxidoreductase</keyword>
<gene>
    <name evidence="4" type="ORF">C8D82_1059</name>
    <name evidence="3" type="ORF">HF882_03650</name>
</gene>